<dbReference type="AlphaFoldDB" id="A0AAT9FGT4"/>
<feature type="transmembrane region" description="Helical" evidence="1">
    <location>
        <begin position="39"/>
        <end position="59"/>
    </location>
</feature>
<reference evidence="2" key="1">
    <citation type="submission" date="2024-07" db="EMBL/GenBank/DDBJ databases">
        <title>Complete genome sequence of Verrucomicrobiaceae bacterium NT6N.</title>
        <authorList>
            <person name="Huang C."/>
            <person name="Takami H."/>
            <person name="Hamasaki K."/>
        </authorList>
    </citation>
    <scope>NUCLEOTIDE SEQUENCE</scope>
    <source>
        <strain evidence="2">NT6N</strain>
    </source>
</reference>
<keyword evidence="1" id="KW-0812">Transmembrane</keyword>
<keyword evidence="1" id="KW-1133">Transmembrane helix</keyword>
<evidence type="ECO:0000256" key="1">
    <source>
        <dbReference type="SAM" id="Phobius"/>
    </source>
</evidence>
<dbReference type="KEGG" id="osu:NT6N_02070"/>
<proteinExistence type="predicted"/>
<organism evidence="2">
    <name type="scientific">Oceaniferula spumae</name>
    <dbReference type="NCBI Taxonomy" id="2979115"/>
    <lineage>
        <taxon>Bacteria</taxon>
        <taxon>Pseudomonadati</taxon>
        <taxon>Verrucomicrobiota</taxon>
        <taxon>Verrucomicrobiia</taxon>
        <taxon>Verrucomicrobiales</taxon>
        <taxon>Verrucomicrobiaceae</taxon>
        <taxon>Oceaniferula</taxon>
    </lineage>
</organism>
<accession>A0AAT9FGT4</accession>
<name>A0AAT9FGT4_9BACT</name>
<sequence>MSIFDVFGFFFVVGLYVALIVLGFYSYRAVKRKRVKQSCVLIAALLFHLWFMGVVVRVLPGSNIYYERSQMQAITGHAFRMQEIGRSEHSDRAFNGDGLSFEVFSIPDSVAKELRKPSNTFFEEYPKRDRYRDHWEVEHWKETIPPKDEDQYIRFARLACQSSRSQAMFQSLLAEKGNYYSYLYYMHGSGADANVGNIDFFIISPSRKILVIMNVNT</sequence>
<protein>
    <submittedName>
        <fullName evidence="2">Uncharacterized protein</fullName>
    </submittedName>
</protein>
<keyword evidence="1" id="KW-0472">Membrane</keyword>
<evidence type="ECO:0000313" key="2">
    <source>
        <dbReference type="EMBL" id="BDS05167.1"/>
    </source>
</evidence>
<dbReference type="EMBL" id="AP026866">
    <property type="protein sequence ID" value="BDS05167.1"/>
    <property type="molecule type" value="Genomic_DNA"/>
</dbReference>
<feature type="transmembrane region" description="Helical" evidence="1">
    <location>
        <begin position="6"/>
        <end position="27"/>
    </location>
</feature>
<gene>
    <name evidence="2" type="ORF">NT6N_02070</name>
</gene>